<dbReference type="InterPro" id="IPR054196">
    <property type="entry name" value="DUF6901"/>
</dbReference>
<name>A0A8J7J0W0_9BACT</name>
<accession>A0A8J7J0W0</accession>
<keyword evidence="2" id="KW-1185">Reference proteome</keyword>
<evidence type="ECO:0000313" key="1">
    <source>
        <dbReference type="EMBL" id="MBJ6724123.1"/>
    </source>
</evidence>
<protein>
    <submittedName>
        <fullName evidence="1">Uncharacterized protein</fullName>
    </submittedName>
</protein>
<organism evidence="1 2">
    <name type="scientific">Geomesophilobacter sediminis</name>
    <dbReference type="NCBI Taxonomy" id="2798584"/>
    <lineage>
        <taxon>Bacteria</taxon>
        <taxon>Pseudomonadati</taxon>
        <taxon>Thermodesulfobacteriota</taxon>
        <taxon>Desulfuromonadia</taxon>
        <taxon>Geobacterales</taxon>
        <taxon>Geobacteraceae</taxon>
        <taxon>Geomesophilobacter</taxon>
    </lineage>
</organism>
<comment type="caution">
    <text evidence="1">The sequence shown here is derived from an EMBL/GenBank/DDBJ whole genome shotgun (WGS) entry which is preliminary data.</text>
</comment>
<sequence>MADESINQAQETVNQDEIRYRFSFPDGTCFEHAVVLDPGSSLLLRPADRGELPEWTRLEKYRCPNCSLDASAHRHCPVAANLADIVATFRGHLSFQEVQVTVLTRQRSFAAATSLQLGLSSLIGLVMATSGCPVLDPFRPMARFHLPFATVEETGYRMVSMYLTAQYFRHAEGLPTDLDLEGLKEICEAVEDLNAAFALRLWEAVDNDANVNSLINLDCFAKATQQAVRLGLEEYRACFESYLE</sequence>
<dbReference type="RefSeq" id="WP_199382969.1">
    <property type="nucleotide sequence ID" value="NZ_JAEMHM010000004.1"/>
</dbReference>
<dbReference type="Proteomes" id="UP000636888">
    <property type="component" value="Unassembled WGS sequence"/>
</dbReference>
<reference evidence="1" key="1">
    <citation type="submission" date="2020-12" db="EMBL/GenBank/DDBJ databases">
        <title>Geomonas sp. Red875, isolated from river sediment.</title>
        <authorList>
            <person name="Xu Z."/>
            <person name="Zhang Z."/>
            <person name="Masuda Y."/>
            <person name="Itoh H."/>
            <person name="Senoo K."/>
        </authorList>
    </citation>
    <scope>NUCLEOTIDE SEQUENCE</scope>
    <source>
        <strain evidence="1">Red875</strain>
    </source>
</reference>
<dbReference type="AlphaFoldDB" id="A0A8J7J0W0"/>
<dbReference type="Pfam" id="PF21842">
    <property type="entry name" value="DUF6901"/>
    <property type="match status" value="1"/>
</dbReference>
<dbReference type="EMBL" id="JAEMHM010000004">
    <property type="protein sequence ID" value="MBJ6724123.1"/>
    <property type="molecule type" value="Genomic_DNA"/>
</dbReference>
<gene>
    <name evidence="1" type="ORF">JFN93_05330</name>
</gene>
<proteinExistence type="predicted"/>
<evidence type="ECO:0000313" key="2">
    <source>
        <dbReference type="Proteomes" id="UP000636888"/>
    </source>
</evidence>